<feature type="transmembrane region" description="Helical" evidence="1">
    <location>
        <begin position="659"/>
        <end position="679"/>
    </location>
</feature>
<name>F4Q4A6_CACFS</name>
<organism evidence="2 3">
    <name type="scientific">Cavenderia fasciculata</name>
    <name type="common">Slime mold</name>
    <name type="synonym">Dictyostelium fasciculatum</name>
    <dbReference type="NCBI Taxonomy" id="261658"/>
    <lineage>
        <taxon>Eukaryota</taxon>
        <taxon>Amoebozoa</taxon>
        <taxon>Evosea</taxon>
        <taxon>Eumycetozoa</taxon>
        <taxon>Dictyostelia</taxon>
        <taxon>Acytosteliales</taxon>
        <taxon>Cavenderiaceae</taxon>
        <taxon>Cavenderia</taxon>
    </lineage>
</organism>
<dbReference type="EMBL" id="GL883021">
    <property type="protein sequence ID" value="EGG16968.1"/>
    <property type="molecule type" value="Genomic_DNA"/>
</dbReference>
<dbReference type="AlphaFoldDB" id="F4Q4A6"/>
<dbReference type="RefSeq" id="XP_004355442.1">
    <property type="nucleotide sequence ID" value="XM_004355390.1"/>
</dbReference>
<keyword evidence="1" id="KW-0812">Transmembrane</keyword>
<feature type="transmembrane region" description="Helical" evidence="1">
    <location>
        <begin position="686"/>
        <end position="703"/>
    </location>
</feature>
<accession>F4Q4A6</accession>
<dbReference type="SUPFAM" id="SSF52058">
    <property type="entry name" value="L domain-like"/>
    <property type="match status" value="1"/>
</dbReference>
<dbReference type="OrthoDB" id="550575at2759"/>
<dbReference type="GeneID" id="14869758"/>
<reference evidence="3" key="1">
    <citation type="journal article" date="2011" name="Genome Res.">
        <title>Phylogeny-wide analysis of social amoeba genomes highlights ancient origins for complex intercellular communication.</title>
        <authorList>
            <person name="Heidel A.J."/>
            <person name="Lawal H.M."/>
            <person name="Felder M."/>
            <person name="Schilde C."/>
            <person name="Helps N.R."/>
            <person name="Tunggal B."/>
            <person name="Rivero F."/>
            <person name="John U."/>
            <person name="Schleicher M."/>
            <person name="Eichinger L."/>
            <person name="Platzer M."/>
            <person name="Noegel A.A."/>
            <person name="Schaap P."/>
            <person name="Gloeckner G."/>
        </authorList>
    </citation>
    <scope>NUCLEOTIDE SEQUENCE [LARGE SCALE GENOMIC DNA]</scope>
    <source>
        <strain evidence="3">SH3</strain>
    </source>
</reference>
<evidence type="ECO:0000256" key="1">
    <source>
        <dbReference type="SAM" id="Phobius"/>
    </source>
</evidence>
<sequence length="828" mass="92945">MIEQLPNTIILNIIKSVDSNVDLICLLSTCKRLFYNIIQQYNATLQFKHIQYFQEGSSLFIQNEQLVKSLKSFRLQSFKSLFNNALSNQMVVSDDQDRLPSFCHFNSSSTAAADRLSLFISTNNLDDTIRAPSTTRSIDITCHLNRPLPSTLFQGIENLEKLLISSEYTSTERIISDKLPETLKCFSIYYKYPSCIEGGAGGGGEDSFFPLGIEKIHLTGNDDVTTSLNSLGLEKLGSLDTLSVGPVVITESPPLFISSPSPPSILPSSLTSLDLGIKGNIPSDLFQSLVSLEDLSINMHQNGDAMLNLDLTHLHALKNFSMFTSCSELFTDATIKLPLSSSLKSIFISDFYKLSNLSTLFFPTTLEKLDMYLGPTDYETVQLPKSLTRIAISPCQVPIPVGFIPSGVKSLSISSYDSREVEILPGSIPSSVETLSLIGYDGPTTSEYFPDSIKHLTWDRQSTTQALPPALEKLLWGYATSISGDLSCALPSTIQQIEYHGVVQFPLPPSLTKLECQFDPTCHIDNSYYSISKLNYCQKKQQDGPLLLLPSNQRKLKINMEGIVLDDKDNPNHISKFSFRLDQVINQTNIEKLTINIYGMTWFKATIKRLEKDNSRVLIVDNKSLFGGIISQSRNRSNNNEYPPIYLYNDNHYQYKNEDLSFCVYSVIVALFSVWGILCRMKYQQLFMYLVILPNTLLSIYQVEKSLLINAYLFLAPGFNGVMQPSAAGGNEFIILGGNYTNLDGSSYLPIIWTYNNNSLVQKSFINKEVSVSNFWNTMMATYDSIDNIVYVTSMLANYDSILLAYDLCQHKVKKTLEHWFYPNLNVN</sequence>
<gene>
    <name evidence="2" type="ORF">DFA_07949</name>
</gene>
<evidence type="ECO:0000313" key="2">
    <source>
        <dbReference type="EMBL" id="EGG16968.1"/>
    </source>
</evidence>
<keyword evidence="1" id="KW-1133">Transmembrane helix</keyword>
<keyword evidence="1" id="KW-0472">Membrane</keyword>
<dbReference type="InterPro" id="IPR008615">
    <property type="entry name" value="FNIP"/>
</dbReference>
<dbReference type="KEGG" id="dfa:DFA_07949"/>
<dbReference type="Pfam" id="PF05725">
    <property type="entry name" value="FNIP"/>
    <property type="match status" value="1"/>
</dbReference>
<evidence type="ECO:0000313" key="3">
    <source>
        <dbReference type="Proteomes" id="UP000007797"/>
    </source>
</evidence>
<keyword evidence="3" id="KW-1185">Reference proteome</keyword>
<protein>
    <submittedName>
        <fullName evidence="2">Uncharacterized protein</fullName>
    </submittedName>
</protein>
<dbReference type="Proteomes" id="UP000007797">
    <property type="component" value="Unassembled WGS sequence"/>
</dbReference>
<proteinExistence type="predicted"/>